<evidence type="ECO:0000256" key="3">
    <source>
        <dbReference type="SAM" id="MobiDB-lite"/>
    </source>
</evidence>
<dbReference type="Pfam" id="PF00337">
    <property type="entry name" value="Gal-bind_lectin"/>
    <property type="match status" value="1"/>
</dbReference>
<feature type="domain" description="Galectin" evidence="4">
    <location>
        <begin position="212"/>
        <end position="339"/>
    </location>
</feature>
<dbReference type="GO" id="GO:0005737">
    <property type="term" value="C:cytoplasm"/>
    <property type="evidence" value="ECO:0007669"/>
    <property type="project" value="TreeGrafter"/>
</dbReference>
<evidence type="ECO:0000259" key="4">
    <source>
        <dbReference type="PROSITE" id="PS51304"/>
    </source>
</evidence>
<feature type="compositionally biased region" description="Low complexity" evidence="3">
    <location>
        <begin position="34"/>
        <end position="47"/>
    </location>
</feature>
<feature type="compositionally biased region" description="Gly residues" evidence="3">
    <location>
        <begin position="168"/>
        <end position="184"/>
    </location>
</feature>
<proteinExistence type="predicted"/>
<dbReference type="SMART" id="SM00276">
    <property type="entry name" value="GLECT"/>
    <property type="match status" value="1"/>
</dbReference>
<dbReference type="GO" id="GO:0090280">
    <property type="term" value="P:positive regulation of calcium ion import"/>
    <property type="evidence" value="ECO:0007669"/>
    <property type="project" value="TreeGrafter"/>
</dbReference>
<keyword evidence="1 2" id="KW-0430">Lectin</keyword>
<dbReference type="SMART" id="SM00908">
    <property type="entry name" value="Gal-bind_lectin"/>
    <property type="match status" value="1"/>
</dbReference>
<keyword evidence="6" id="KW-1185">Reference proteome</keyword>
<dbReference type="GO" id="GO:0045806">
    <property type="term" value="P:negative regulation of endocytosis"/>
    <property type="evidence" value="ECO:0007669"/>
    <property type="project" value="TreeGrafter"/>
</dbReference>
<dbReference type="GeneTree" id="ENSGT00940000157224"/>
<dbReference type="CDD" id="cd00070">
    <property type="entry name" value="GLECT"/>
    <property type="match status" value="1"/>
</dbReference>
<dbReference type="GO" id="GO:0030593">
    <property type="term" value="P:neutrophil chemotaxis"/>
    <property type="evidence" value="ECO:0007669"/>
    <property type="project" value="TreeGrafter"/>
</dbReference>
<dbReference type="Ensembl" id="ENSGMOT00000000951.2">
    <property type="protein sequence ID" value="ENSGMOP00000000916.2"/>
    <property type="gene ID" value="ENSGMOG00000000894.2"/>
</dbReference>
<dbReference type="Proteomes" id="UP000694546">
    <property type="component" value="Chromosome 5"/>
</dbReference>
<dbReference type="PANTHER" id="PTHR11346:SF179">
    <property type="entry name" value="GALECTIN"/>
    <property type="match status" value="1"/>
</dbReference>
<dbReference type="GO" id="GO:0043236">
    <property type="term" value="F:laminin binding"/>
    <property type="evidence" value="ECO:0007669"/>
    <property type="project" value="TreeGrafter"/>
</dbReference>
<dbReference type="GO" id="GO:0005634">
    <property type="term" value="C:nucleus"/>
    <property type="evidence" value="ECO:0007669"/>
    <property type="project" value="TreeGrafter"/>
</dbReference>
<accession>A0A8C4YVF1</accession>
<sequence>MIDILLSDALGDVPGKASTIGTNNPSAPAPANPGWPGAAPGAPTQPTGPGGMPGGPPGAPGQFPSSPYNTGPQAPGQYPGPPSVPGGYPAGSCVPGQYPSGPGAPGQFPSGPGLPGAPVPYPSGPFHSAGNGMYGPGDPGAFPPAAGPGPFPGFPGGAFPPMPPGTWGSPGGGGFPPAPGGGGFPPGPGPFGAPMGPYGGPASPGNMLMVPYDLPLHAGMMPNLLITVVGEPIHGGNRFEVNFMKGSDVVFHFNPRMAEQTIVRNTNLGGRWGPEERDGDFPFAPGRQFELKVLVEEDSFKVAVDGTHLLEFEHRMGGLEEVTLVRVQGDLRLYSAAPSMI</sequence>
<dbReference type="GO" id="GO:2001237">
    <property type="term" value="P:negative regulation of extrinsic apoptotic signaling pathway"/>
    <property type="evidence" value="ECO:0007669"/>
    <property type="project" value="TreeGrafter"/>
</dbReference>
<feature type="compositionally biased region" description="Low complexity" evidence="3">
    <location>
        <begin position="60"/>
        <end position="77"/>
    </location>
</feature>
<dbReference type="AlphaFoldDB" id="A0A8C4YVF1"/>
<dbReference type="GO" id="GO:0019863">
    <property type="term" value="F:IgE binding"/>
    <property type="evidence" value="ECO:0007669"/>
    <property type="project" value="TreeGrafter"/>
</dbReference>
<protein>
    <recommendedName>
        <fullName evidence="2">Galectin</fullName>
    </recommendedName>
</protein>
<reference evidence="5" key="1">
    <citation type="submission" date="2025-08" db="UniProtKB">
        <authorList>
            <consortium name="Ensembl"/>
        </authorList>
    </citation>
    <scope>IDENTIFICATION</scope>
</reference>
<feature type="compositionally biased region" description="Pro residues" evidence="3">
    <location>
        <begin position="141"/>
        <end position="164"/>
    </location>
</feature>
<organism evidence="5 6">
    <name type="scientific">Gadus morhua</name>
    <name type="common">Atlantic cod</name>
    <dbReference type="NCBI Taxonomy" id="8049"/>
    <lineage>
        <taxon>Eukaryota</taxon>
        <taxon>Metazoa</taxon>
        <taxon>Chordata</taxon>
        <taxon>Craniata</taxon>
        <taxon>Vertebrata</taxon>
        <taxon>Euteleostomi</taxon>
        <taxon>Actinopterygii</taxon>
        <taxon>Neopterygii</taxon>
        <taxon>Teleostei</taxon>
        <taxon>Neoteleostei</taxon>
        <taxon>Acanthomorphata</taxon>
        <taxon>Zeiogadaria</taxon>
        <taxon>Gadariae</taxon>
        <taxon>Gadiformes</taxon>
        <taxon>Gadoidei</taxon>
        <taxon>Gadidae</taxon>
        <taxon>Gadus</taxon>
    </lineage>
</organism>
<evidence type="ECO:0000313" key="5">
    <source>
        <dbReference type="Ensembl" id="ENSGMOP00000000916.2"/>
    </source>
</evidence>
<evidence type="ECO:0000256" key="2">
    <source>
        <dbReference type="RuleBase" id="RU102079"/>
    </source>
</evidence>
<dbReference type="GO" id="GO:0048030">
    <property type="term" value="F:disaccharide binding"/>
    <property type="evidence" value="ECO:0007669"/>
    <property type="project" value="TreeGrafter"/>
</dbReference>
<dbReference type="InterPro" id="IPR001079">
    <property type="entry name" value="Galectin_CRD"/>
</dbReference>
<dbReference type="GO" id="GO:0048245">
    <property type="term" value="P:eosinophil chemotaxis"/>
    <property type="evidence" value="ECO:0007669"/>
    <property type="project" value="TreeGrafter"/>
</dbReference>
<dbReference type="GO" id="GO:0002548">
    <property type="term" value="P:monocyte chemotaxis"/>
    <property type="evidence" value="ECO:0007669"/>
    <property type="project" value="TreeGrafter"/>
</dbReference>
<dbReference type="PROSITE" id="PS51304">
    <property type="entry name" value="GALECTIN"/>
    <property type="match status" value="1"/>
</dbReference>
<dbReference type="GO" id="GO:0048246">
    <property type="term" value="P:macrophage chemotaxis"/>
    <property type="evidence" value="ECO:0007669"/>
    <property type="project" value="TreeGrafter"/>
</dbReference>
<dbReference type="InterPro" id="IPR044156">
    <property type="entry name" value="Galectin-like"/>
</dbReference>
<evidence type="ECO:0000313" key="6">
    <source>
        <dbReference type="Proteomes" id="UP000694546"/>
    </source>
</evidence>
<dbReference type="GO" id="GO:0005615">
    <property type="term" value="C:extracellular space"/>
    <property type="evidence" value="ECO:0007669"/>
    <property type="project" value="TreeGrafter"/>
</dbReference>
<dbReference type="PANTHER" id="PTHR11346">
    <property type="entry name" value="GALECTIN"/>
    <property type="match status" value="1"/>
</dbReference>
<dbReference type="SUPFAM" id="SSF49899">
    <property type="entry name" value="Concanavalin A-like lectins/glucanases"/>
    <property type="match status" value="1"/>
</dbReference>
<dbReference type="InterPro" id="IPR013320">
    <property type="entry name" value="ConA-like_dom_sf"/>
</dbReference>
<dbReference type="GO" id="GO:0001772">
    <property type="term" value="C:immunological synapse"/>
    <property type="evidence" value="ECO:0007669"/>
    <property type="project" value="TreeGrafter"/>
</dbReference>
<evidence type="ECO:0000256" key="1">
    <source>
        <dbReference type="ARBA" id="ARBA00022734"/>
    </source>
</evidence>
<dbReference type="FunFam" id="2.60.120.200:FF:000023">
    <property type="entry name" value="Galectin"/>
    <property type="match status" value="1"/>
</dbReference>
<dbReference type="Gene3D" id="2.60.120.200">
    <property type="match status" value="1"/>
</dbReference>
<name>A0A8C4YVF1_GADMO</name>
<reference evidence="5" key="2">
    <citation type="submission" date="2025-09" db="UniProtKB">
        <authorList>
            <consortium name="Ensembl"/>
        </authorList>
    </citation>
    <scope>IDENTIFICATION</scope>
</reference>
<dbReference type="GO" id="GO:0050918">
    <property type="term" value="P:positive chemotaxis"/>
    <property type="evidence" value="ECO:0007669"/>
    <property type="project" value="TreeGrafter"/>
</dbReference>
<feature type="region of interest" description="Disordered" evidence="3">
    <location>
        <begin position="1"/>
        <end position="197"/>
    </location>
</feature>